<feature type="region of interest" description="Disordered" evidence="1">
    <location>
        <begin position="69"/>
        <end position="92"/>
    </location>
</feature>
<reference evidence="2 3" key="1">
    <citation type="submission" date="2016-01" db="EMBL/GenBank/DDBJ databases">
        <title>The new phylogeny of the genus Mycobacterium.</title>
        <authorList>
            <person name="Tarcisio F."/>
            <person name="Conor M."/>
            <person name="Antonella G."/>
            <person name="Elisabetta G."/>
            <person name="Giulia F.S."/>
            <person name="Sara T."/>
            <person name="Anna F."/>
            <person name="Clotilde B."/>
            <person name="Roberto B."/>
            <person name="Veronica D.S."/>
            <person name="Fabio R."/>
            <person name="Monica P."/>
            <person name="Olivier J."/>
            <person name="Enrico T."/>
            <person name="Nicola S."/>
        </authorList>
    </citation>
    <scope>NUCLEOTIDE SEQUENCE [LARGE SCALE GENOMIC DNA]</scope>
    <source>
        <strain evidence="2 3">ATCC 700010</strain>
    </source>
</reference>
<feature type="compositionally biased region" description="Basic and acidic residues" evidence="1">
    <location>
        <begin position="81"/>
        <end position="92"/>
    </location>
</feature>
<proteinExistence type="predicted"/>
<organism evidence="2 3">
    <name type="scientific">Mycolicibacterium wolinskyi</name>
    <dbReference type="NCBI Taxonomy" id="59750"/>
    <lineage>
        <taxon>Bacteria</taxon>
        <taxon>Bacillati</taxon>
        <taxon>Actinomycetota</taxon>
        <taxon>Actinomycetes</taxon>
        <taxon>Mycobacteriales</taxon>
        <taxon>Mycobacteriaceae</taxon>
        <taxon>Mycolicibacterium</taxon>
    </lineage>
</organism>
<name>A0A1X2FBZ7_9MYCO</name>
<evidence type="ECO:0000313" key="3">
    <source>
        <dbReference type="Proteomes" id="UP000193964"/>
    </source>
</evidence>
<dbReference type="Proteomes" id="UP000193964">
    <property type="component" value="Unassembled WGS sequence"/>
</dbReference>
<evidence type="ECO:0000256" key="1">
    <source>
        <dbReference type="SAM" id="MobiDB-lite"/>
    </source>
</evidence>
<gene>
    <name evidence="2" type="ORF">AWC31_00865</name>
</gene>
<dbReference type="OrthoDB" id="9923867at2"/>
<dbReference type="RefSeq" id="WP_085144430.1">
    <property type="nucleotide sequence ID" value="NZ_JACKUA010000042.1"/>
</dbReference>
<accession>A0A1X2FBZ7</accession>
<dbReference type="AlphaFoldDB" id="A0A1X2FBZ7"/>
<comment type="caution">
    <text evidence="2">The sequence shown here is derived from an EMBL/GenBank/DDBJ whole genome shotgun (WGS) entry which is preliminary data.</text>
</comment>
<evidence type="ECO:0000313" key="2">
    <source>
        <dbReference type="EMBL" id="ORX15963.1"/>
    </source>
</evidence>
<dbReference type="EMBL" id="LQQA01000012">
    <property type="protein sequence ID" value="ORX15963.1"/>
    <property type="molecule type" value="Genomic_DNA"/>
</dbReference>
<protein>
    <submittedName>
        <fullName evidence="2">Uncharacterized protein</fullName>
    </submittedName>
</protein>
<sequence>MTTWTLTTSDSTSERVTIGADADPLRARRQLVAAARSQIHQAAAGTPRYVLQQDDELVAIIQTGYTETGSPDHAGAAEMLNHLDHPRNPFEY</sequence>